<feature type="signal peptide" evidence="1">
    <location>
        <begin position="1"/>
        <end position="21"/>
    </location>
</feature>
<dbReference type="InterPro" id="IPR008979">
    <property type="entry name" value="Galactose-bd-like_sf"/>
</dbReference>
<keyword evidence="1" id="KW-0732">Signal</keyword>
<sequence>MPPFAKAPLALLMMLALPVRAEEQVACTILGCEKVNIEISDFAAADAFSVQEVWSVVNDILGVSGLAPNFQVVETQEVGNAAAVIIDEQRYLAFNPVWMRTYRDKPDSNWQLYAVMAHEVGHHLQGHTITAGGSRPPTELEADEYAGFTLAALGATLDETQALWKSFGEQGSATHPPRYQRLAAVQRGWERRKGAAGPVPATPVAQQPAPPAAQARAPAMAGESCRQLTLGAGPARVCASSTLESQGRNSYVLTNMFDNDLATAWVEGVGGTGEGQRITVSFDRPTTVRRLGVVTGYAKSQDIFLKNGRVRELYLEASNRAEGAIALRDDTTMQAFDTTGLDAVSWISLTIRATYPGSRYSDTAISELTLD</sequence>
<evidence type="ECO:0000256" key="1">
    <source>
        <dbReference type="SAM" id="SignalP"/>
    </source>
</evidence>
<accession>A0A1J0WFS4</accession>
<keyword evidence="4" id="KW-1185">Reference proteome</keyword>
<dbReference type="Gene3D" id="2.60.120.260">
    <property type="entry name" value="Galactose-binding domain-like"/>
    <property type="match status" value="1"/>
</dbReference>
<dbReference type="OrthoDB" id="321999at2"/>
<dbReference type="EMBL" id="CP018076">
    <property type="protein sequence ID" value="APE43032.1"/>
    <property type="molecule type" value="Genomic_DNA"/>
</dbReference>
<feature type="domain" description="NAD glycohydrolase translocation F5/8 type C" evidence="2">
    <location>
        <begin position="233"/>
        <end position="370"/>
    </location>
</feature>
<dbReference type="SUPFAM" id="SSF49785">
    <property type="entry name" value="Galactose-binding domain-like"/>
    <property type="match status" value="1"/>
</dbReference>
<dbReference type="KEGG" id="suam:BOO69_06070"/>
<dbReference type="InterPro" id="IPR057561">
    <property type="entry name" value="NADase_transloc"/>
</dbReference>
<evidence type="ECO:0000313" key="4">
    <source>
        <dbReference type="Proteomes" id="UP000181897"/>
    </source>
</evidence>
<dbReference type="Proteomes" id="UP000181897">
    <property type="component" value="Chromosome"/>
</dbReference>
<proteinExistence type="predicted"/>
<organism evidence="3 4">
    <name type="scientific">Sulfitobacter alexandrii</name>
    <dbReference type="NCBI Taxonomy" id="1917485"/>
    <lineage>
        <taxon>Bacteria</taxon>
        <taxon>Pseudomonadati</taxon>
        <taxon>Pseudomonadota</taxon>
        <taxon>Alphaproteobacteria</taxon>
        <taxon>Rhodobacterales</taxon>
        <taxon>Roseobacteraceae</taxon>
        <taxon>Sulfitobacter</taxon>
    </lineage>
</organism>
<reference evidence="3 4" key="1">
    <citation type="submission" date="2016-11" db="EMBL/GenBank/DDBJ databases">
        <title>Complete genome sequence of Sulfitobacter sp. AM1-D1, a toxic bacteria associated with marine dinoflagellate Alexandrium minutum in East China Sea.</title>
        <authorList>
            <person name="Yang Q."/>
            <person name="Zhang X."/>
            <person name="Tian X."/>
        </authorList>
    </citation>
    <scope>NUCLEOTIDE SEQUENCE [LARGE SCALE GENOMIC DNA]</scope>
    <source>
        <strain evidence="3 4">AM1-D1</strain>
    </source>
</reference>
<dbReference type="AlphaFoldDB" id="A0A1J0WFS4"/>
<dbReference type="RefSeq" id="WP_071971233.1">
    <property type="nucleotide sequence ID" value="NZ_CP018076.1"/>
</dbReference>
<protein>
    <recommendedName>
        <fullName evidence="2">NAD glycohydrolase translocation F5/8 type C domain-containing protein</fullName>
    </recommendedName>
</protein>
<gene>
    <name evidence="3" type="ORF">BOO69_06070</name>
</gene>
<name>A0A1J0WFS4_9RHOB</name>
<evidence type="ECO:0000313" key="3">
    <source>
        <dbReference type="EMBL" id="APE43032.1"/>
    </source>
</evidence>
<dbReference type="STRING" id="1917485.BOO69_06070"/>
<dbReference type="NCBIfam" id="NF047619">
    <property type="entry name" value="NADase_discoid"/>
    <property type="match status" value="1"/>
</dbReference>
<evidence type="ECO:0000259" key="2">
    <source>
        <dbReference type="Pfam" id="PF25302"/>
    </source>
</evidence>
<feature type="chain" id="PRO_5012227284" description="NAD glycohydrolase translocation F5/8 type C domain-containing protein" evidence="1">
    <location>
        <begin position="22"/>
        <end position="371"/>
    </location>
</feature>
<dbReference type="Pfam" id="PF25302">
    <property type="entry name" value="NADase_transloc"/>
    <property type="match status" value="1"/>
</dbReference>